<organism evidence="2 3">
    <name type="scientific">Reticulomyxa filosa</name>
    <dbReference type="NCBI Taxonomy" id="46433"/>
    <lineage>
        <taxon>Eukaryota</taxon>
        <taxon>Sar</taxon>
        <taxon>Rhizaria</taxon>
        <taxon>Retaria</taxon>
        <taxon>Foraminifera</taxon>
        <taxon>Monothalamids</taxon>
        <taxon>Reticulomyxidae</taxon>
        <taxon>Reticulomyxa</taxon>
    </lineage>
</organism>
<dbReference type="Proteomes" id="UP000023152">
    <property type="component" value="Unassembled WGS sequence"/>
</dbReference>
<dbReference type="InterPro" id="IPR023214">
    <property type="entry name" value="HAD_sf"/>
</dbReference>
<dbReference type="InterPro" id="IPR051658">
    <property type="entry name" value="UBLCP1"/>
</dbReference>
<accession>X6LQ35</accession>
<sequence length="100" mass="11808">DDDVDNADVPFVLEDDDWDYLEEPEELAKRQKQHIEKLEKCITKTKINEIVSPRKGKKLLVLDIDNTLFALDGKNSNDWNALKRPFTDHLLERCYPFYDI</sequence>
<dbReference type="InterPro" id="IPR036412">
    <property type="entry name" value="HAD-like_sf"/>
</dbReference>
<dbReference type="AlphaFoldDB" id="X6LQ35"/>
<dbReference type="SUPFAM" id="SSF56784">
    <property type="entry name" value="HAD-like"/>
    <property type="match status" value="1"/>
</dbReference>
<dbReference type="PANTHER" id="PTHR48493">
    <property type="entry name" value="UBIQUITIN-LIKE DOMAIN-CONTAINING CTD PHOSPHATASE 1"/>
    <property type="match status" value="1"/>
</dbReference>
<dbReference type="EMBL" id="ASPP01032313">
    <property type="protein sequence ID" value="ETO03744.1"/>
    <property type="molecule type" value="Genomic_DNA"/>
</dbReference>
<proteinExistence type="predicted"/>
<evidence type="ECO:0000313" key="3">
    <source>
        <dbReference type="Proteomes" id="UP000023152"/>
    </source>
</evidence>
<dbReference type="PANTHER" id="PTHR48493:SF1">
    <property type="entry name" value="UBIQUITIN-LIKE DOMAIN-CONTAINING CTD PHOSPHATASE 1"/>
    <property type="match status" value="1"/>
</dbReference>
<reference evidence="2 3" key="1">
    <citation type="journal article" date="2013" name="Curr. Biol.">
        <title>The Genome of the Foraminiferan Reticulomyxa filosa.</title>
        <authorList>
            <person name="Glockner G."/>
            <person name="Hulsmann N."/>
            <person name="Schleicher M."/>
            <person name="Noegel A.A."/>
            <person name="Eichinger L."/>
            <person name="Gallinger C."/>
            <person name="Pawlowski J."/>
            <person name="Sierra R."/>
            <person name="Euteneuer U."/>
            <person name="Pillet L."/>
            <person name="Moustafa A."/>
            <person name="Platzer M."/>
            <person name="Groth M."/>
            <person name="Szafranski K."/>
            <person name="Schliwa M."/>
        </authorList>
    </citation>
    <scope>NUCLEOTIDE SEQUENCE [LARGE SCALE GENOMIC DNA]</scope>
</reference>
<comment type="caution">
    <text evidence="2">The sequence shown here is derived from an EMBL/GenBank/DDBJ whole genome shotgun (WGS) entry which is preliminary data.</text>
</comment>
<dbReference type="Gene3D" id="3.40.50.1000">
    <property type="entry name" value="HAD superfamily/HAD-like"/>
    <property type="match status" value="1"/>
</dbReference>
<feature type="non-terminal residue" evidence="2">
    <location>
        <position position="100"/>
    </location>
</feature>
<protein>
    <recommendedName>
        <fullName evidence="1">FCP1 homology domain-containing protein</fullName>
    </recommendedName>
</protein>
<gene>
    <name evidence="2" type="ORF">RFI_33658</name>
</gene>
<feature type="domain" description="FCP1 homology" evidence="1">
    <location>
        <begin position="53"/>
        <end position="100"/>
    </location>
</feature>
<evidence type="ECO:0000313" key="2">
    <source>
        <dbReference type="EMBL" id="ETO03744.1"/>
    </source>
</evidence>
<dbReference type="Pfam" id="PF03031">
    <property type="entry name" value="NIF"/>
    <property type="match status" value="1"/>
</dbReference>
<keyword evidence="3" id="KW-1185">Reference proteome</keyword>
<dbReference type="PROSITE" id="PS50969">
    <property type="entry name" value="FCP1"/>
    <property type="match status" value="1"/>
</dbReference>
<dbReference type="GO" id="GO:0090364">
    <property type="term" value="P:regulation of proteasome assembly"/>
    <property type="evidence" value="ECO:0007669"/>
    <property type="project" value="InterPro"/>
</dbReference>
<feature type="non-terminal residue" evidence="2">
    <location>
        <position position="1"/>
    </location>
</feature>
<dbReference type="InterPro" id="IPR004274">
    <property type="entry name" value="FCP1_dom"/>
</dbReference>
<evidence type="ECO:0000259" key="1">
    <source>
        <dbReference type="PROSITE" id="PS50969"/>
    </source>
</evidence>
<name>X6LQ35_RETFI</name>
<dbReference type="OrthoDB" id="1711508at2759"/>